<evidence type="ECO:0000256" key="1">
    <source>
        <dbReference type="ARBA" id="ARBA00004651"/>
    </source>
</evidence>
<name>A0A1W1ECD3_9ZZZZ</name>
<comment type="subcellular location">
    <subcellularLocation>
        <location evidence="1">Cell membrane</location>
        <topology evidence="1">Multi-pass membrane protein</topology>
    </subcellularLocation>
</comment>
<evidence type="ECO:0000313" key="8">
    <source>
        <dbReference type="EMBL" id="SFZ97683.1"/>
    </source>
</evidence>
<keyword evidence="3" id="KW-1003">Cell membrane</keyword>
<sequence length="203" mass="23606">MSFTVQSIFDAFAAMSMWELVAVAFGIAYILLAAKESLWTWFFAFFGTFIYTILFWEGALVSSSLLNFYYMIMAFYGFVLWRNGGEQGQELEISRWSPKRHIITLLLGTIIALVLAYISDTYTEAKFAYLDTFVMVFSVIATWMLAKKVLETWIYWIVIDSTAIVLYWKTGYIATIVLFVIYVFLAFYAYASWKKAFNEHRSL</sequence>
<dbReference type="AlphaFoldDB" id="A0A1W1ECD3"/>
<evidence type="ECO:0000256" key="5">
    <source>
        <dbReference type="ARBA" id="ARBA00022989"/>
    </source>
</evidence>
<feature type="transmembrane region" description="Helical" evidence="7">
    <location>
        <begin position="102"/>
        <end position="119"/>
    </location>
</feature>
<reference evidence="8" key="1">
    <citation type="submission" date="2016-10" db="EMBL/GenBank/DDBJ databases">
        <authorList>
            <person name="de Groot N.N."/>
        </authorList>
    </citation>
    <scope>NUCLEOTIDE SEQUENCE</scope>
</reference>
<organism evidence="8">
    <name type="scientific">hydrothermal vent metagenome</name>
    <dbReference type="NCBI Taxonomy" id="652676"/>
    <lineage>
        <taxon>unclassified sequences</taxon>
        <taxon>metagenomes</taxon>
        <taxon>ecological metagenomes</taxon>
    </lineage>
</organism>
<gene>
    <name evidence="8" type="ORF">MNB_SV-5-752</name>
</gene>
<keyword evidence="6 7" id="KW-0472">Membrane</keyword>
<evidence type="ECO:0000256" key="3">
    <source>
        <dbReference type="ARBA" id="ARBA00022475"/>
    </source>
</evidence>
<dbReference type="PANTHER" id="PTHR36122">
    <property type="entry name" value="NICOTINAMIDE RIBOSIDE TRANSPORTER PNUC"/>
    <property type="match status" value="1"/>
</dbReference>
<feature type="transmembrane region" description="Helical" evidence="7">
    <location>
        <begin position="38"/>
        <end position="56"/>
    </location>
</feature>
<dbReference type="NCBIfam" id="TIGR01528">
    <property type="entry name" value="NMN_trans_PnuC"/>
    <property type="match status" value="1"/>
</dbReference>
<evidence type="ECO:0000256" key="2">
    <source>
        <dbReference type="ARBA" id="ARBA00022448"/>
    </source>
</evidence>
<keyword evidence="5 7" id="KW-1133">Transmembrane helix</keyword>
<evidence type="ECO:0000256" key="4">
    <source>
        <dbReference type="ARBA" id="ARBA00022692"/>
    </source>
</evidence>
<feature type="transmembrane region" description="Helical" evidence="7">
    <location>
        <begin position="174"/>
        <end position="193"/>
    </location>
</feature>
<dbReference type="EMBL" id="FPKX01000015">
    <property type="protein sequence ID" value="SFZ97683.1"/>
    <property type="molecule type" value="Genomic_DNA"/>
</dbReference>
<feature type="transmembrane region" description="Helical" evidence="7">
    <location>
        <begin position="125"/>
        <end position="146"/>
    </location>
</feature>
<keyword evidence="4 7" id="KW-0812">Transmembrane</keyword>
<feature type="transmembrane region" description="Helical" evidence="7">
    <location>
        <begin position="12"/>
        <end position="31"/>
    </location>
</feature>
<proteinExistence type="predicted"/>
<dbReference type="InterPro" id="IPR006419">
    <property type="entry name" value="NMN_transpt_PnuC"/>
</dbReference>
<feature type="transmembrane region" description="Helical" evidence="7">
    <location>
        <begin position="62"/>
        <end position="81"/>
    </location>
</feature>
<keyword evidence="2" id="KW-0813">Transport</keyword>
<evidence type="ECO:0000256" key="6">
    <source>
        <dbReference type="ARBA" id="ARBA00023136"/>
    </source>
</evidence>
<dbReference type="GO" id="GO:0005886">
    <property type="term" value="C:plasma membrane"/>
    <property type="evidence" value="ECO:0007669"/>
    <property type="project" value="UniProtKB-SubCell"/>
</dbReference>
<dbReference type="Pfam" id="PF04973">
    <property type="entry name" value="NMN_transporter"/>
    <property type="match status" value="1"/>
</dbReference>
<dbReference type="PANTHER" id="PTHR36122:SF2">
    <property type="entry name" value="NICOTINAMIDE RIBOSIDE TRANSPORTER PNUC"/>
    <property type="match status" value="1"/>
</dbReference>
<accession>A0A1W1ECD3</accession>
<protein>
    <submittedName>
        <fullName evidence="8">Predicted thiamin transporter PnuT</fullName>
    </submittedName>
</protein>
<dbReference type="GO" id="GO:0034257">
    <property type="term" value="F:nicotinamide riboside transmembrane transporter activity"/>
    <property type="evidence" value="ECO:0007669"/>
    <property type="project" value="InterPro"/>
</dbReference>
<evidence type="ECO:0000256" key="7">
    <source>
        <dbReference type="SAM" id="Phobius"/>
    </source>
</evidence>